<dbReference type="EMBL" id="PGFA01000001">
    <property type="protein sequence ID" value="PJJ60815.1"/>
    <property type="molecule type" value="Genomic_DNA"/>
</dbReference>
<dbReference type="PANTHER" id="PTHR30246:SF1">
    <property type="entry name" value="2-DEHYDRO-3-DEOXY-6-PHOSPHOGALACTONATE ALDOLASE-RELATED"/>
    <property type="match status" value="1"/>
</dbReference>
<evidence type="ECO:0000256" key="1">
    <source>
        <dbReference type="ARBA" id="ARBA00004761"/>
    </source>
</evidence>
<protein>
    <submittedName>
        <fullName evidence="6">2-dehydro-3-deoxyphosphogluconate aldolase/(4S)-4-hydroxy-2-oxoglutarate aldolase</fullName>
    </submittedName>
</protein>
<dbReference type="InterPro" id="IPR000887">
    <property type="entry name" value="Aldlse_KDPG_KHG"/>
</dbReference>
<gene>
    <name evidence="6" type="ORF">CLV45_2248</name>
</gene>
<comment type="similarity">
    <text evidence="2">Belongs to the KHG/KDPG aldolase family.</text>
</comment>
<dbReference type="Gene3D" id="3.20.20.70">
    <property type="entry name" value="Aldolase class I"/>
    <property type="match status" value="1"/>
</dbReference>
<proteinExistence type="inferred from homology"/>
<dbReference type="Pfam" id="PF01081">
    <property type="entry name" value="Aldolase"/>
    <property type="match status" value="1"/>
</dbReference>
<reference evidence="6 7" key="1">
    <citation type="submission" date="2017-11" db="EMBL/GenBank/DDBJ databases">
        <title>Genomic Encyclopedia of Archaeal and Bacterial Type Strains, Phase II (KMG-II): From Individual Species to Whole Genera.</title>
        <authorList>
            <person name="Goeker M."/>
        </authorList>
    </citation>
    <scope>NUCLEOTIDE SEQUENCE [LARGE SCALE GENOMIC DNA]</scope>
    <source>
        <strain evidence="6 7">DSM 11115</strain>
    </source>
</reference>
<evidence type="ECO:0000256" key="5">
    <source>
        <dbReference type="ARBA" id="ARBA00023277"/>
    </source>
</evidence>
<dbReference type="Proteomes" id="UP000228535">
    <property type="component" value="Unassembled WGS sequence"/>
</dbReference>
<evidence type="ECO:0000256" key="3">
    <source>
        <dbReference type="ARBA" id="ARBA00011233"/>
    </source>
</evidence>
<dbReference type="InterPro" id="IPR013785">
    <property type="entry name" value="Aldolase_TIM"/>
</dbReference>
<dbReference type="SUPFAM" id="SSF51569">
    <property type="entry name" value="Aldolase"/>
    <property type="match status" value="1"/>
</dbReference>
<comment type="pathway">
    <text evidence="1">Carbohydrate acid metabolism.</text>
</comment>
<keyword evidence="5" id="KW-0119">Carbohydrate metabolism</keyword>
<dbReference type="RefSeq" id="WP_100336444.1">
    <property type="nucleotide sequence ID" value="NZ_PGFA01000001.1"/>
</dbReference>
<comment type="caution">
    <text evidence="6">The sequence shown here is derived from an EMBL/GenBank/DDBJ whole genome shotgun (WGS) entry which is preliminary data.</text>
</comment>
<dbReference type="CDD" id="cd00452">
    <property type="entry name" value="KDPG_aldolase"/>
    <property type="match status" value="1"/>
</dbReference>
<dbReference type="GO" id="GO:0016829">
    <property type="term" value="F:lyase activity"/>
    <property type="evidence" value="ECO:0007669"/>
    <property type="project" value="UniProtKB-KW"/>
</dbReference>
<keyword evidence="4" id="KW-0456">Lyase</keyword>
<accession>A0A2M9BS97</accession>
<evidence type="ECO:0000313" key="7">
    <source>
        <dbReference type="Proteomes" id="UP000228535"/>
    </source>
</evidence>
<evidence type="ECO:0000313" key="6">
    <source>
        <dbReference type="EMBL" id="PJJ60815.1"/>
    </source>
</evidence>
<dbReference type="AlphaFoldDB" id="A0A2M9BS97"/>
<evidence type="ECO:0000256" key="4">
    <source>
        <dbReference type="ARBA" id="ARBA00023239"/>
    </source>
</evidence>
<keyword evidence="7" id="KW-1185">Reference proteome</keyword>
<evidence type="ECO:0000256" key="2">
    <source>
        <dbReference type="ARBA" id="ARBA00006906"/>
    </source>
</evidence>
<organism evidence="6 7">
    <name type="scientific">Hymenobacter chitinivorans DSM 11115</name>
    <dbReference type="NCBI Taxonomy" id="1121954"/>
    <lineage>
        <taxon>Bacteria</taxon>
        <taxon>Pseudomonadati</taxon>
        <taxon>Bacteroidota</taxon>
        <taxon>Cytophagia</taxon>
        <taxon>Cytophagales</taxon>
        <taxon>Hymenobacteraceae</taxon>
        <taxon>Hymenobacter</taxon>
    </lineage>
</organism>
<name>A0A2M9BS97_9BACT</name>
<dbReference type="PANTHER" id="PTHR30246">
    <property type="entry name" value="2-KETO-3-DEOXY-6-PHOSPHOGLUCONATE ALDOLASE"/>
    <property type="match status" value="1"/>
</dbReference>
<sequence length="219" mass="23679">MARFTEADAVAQALRSPLIPVFYHAEEPYARRVLQACYEGGVRLFEFTNRGPNAFEIFTDLQQFVEAEYPDLLLGAGTIYTVEEAERFISAGADYIVQPVIGAEVAAVCHRHDLAWLPGVSTLNEVYQAAQLGATFAKLFPAAMLGPKYLKTVHAPLPNVRFMATGGIHPDAETVAAWMQAGATCVGVDSRLLKTDDPAALTAQVRELLAAMQPPAAAE</sequence>
<comment type="subunit">
    <text evidence="3">Homotrimer.</text>
</comment>
<dbReference type="OrthoDB" id="9802667at2"/>